<evidence type="ECO:0008006" key="5">
    <source>
        <dbReference type="Google" id="ProtNLM"/>
    </source>
</evidence>
<dbReference type="Proteomes" id="UP001165685">
    <property type="component" value="Unassembled WGS sequence"/>
</dbReference>
<accession>A0ABT4TPH2</accession>
<reference evidence="3" key="1">
    <citation type="submission" date="2023-01" db="EMBL/GenBank/DDBJ databases">
        <title>Draft genome sequence of Nocardiopsis sp. LSu2-4 isolated from halophytes.</title>
        <authorList>
            <person name="Duangmal K."/>
            <person name="Chantavorakit T."/>
        </authorList>
    </citation>
    <scope>NUCLEOTIDE SEQUENCE</scope>
    <source>
        <strain evidence="3">LSu2-4</strain>
    </source>
</reference>
<sequence>MTHRRGNGLLADAYVPLILLPPASADLMLEALGRAGIAAYAIRLDAGVPDASPEAGATATDHLYVDEREREAAEQVLRAELPDLEEDAADRGAAGPAAEAGDRAGGAEAESGGARDEDDVWADLVARFYESGTEGDDGPPAWPDAENVAPRRTGRAGATDPAAEDTAPSPIADDEDEDEDAAERRGGRAAEDDGDHFVPPPPPPLPRGDMLGRLAWGGLFGGPAVLLVSMLMGTRPGWLAFCAVAAFIAGFVVLVVRMGDRASGDNGPDDGAVV</sequence>
<feature type="transmembrane region" description="Helical" evidence="2">
    <location>
        <begin position="238"/>
        <end position="256"/>
    </location>
</feature>
<feature type="transmembrane region" description="Helical" evidence="2">
    <location>
        <begin position="214"/>
        <end position="232"/>
    </location>
</feature>
<feature type="compositionally biased region" description="Acidic residues" evidence="1">
    <location>
        <begin position="172"/>
        <end position="181"/>
    </location>
</feature>
<evidence type="ECO:0000256" key="1">
    <source>
        <dbReference type="SAM" id="MobiDB-lite"/>
    </source>
</evidence>
<dbReference type="EMBL" id="JAQFWP010000037">
    <property type="protein sequence ID" value="MDA2806579.1"/>
    <property type="molecule type" value="Genomic_DNA"/>
</dbReference>
<keyword evidence="2" id="KW-0812">Transmembrane</keyword>
<dbReference type="RefSeq" id="WP_270679217.1">
    <property type="nucleotide sequence ID" value="NZ_JAQFWP010000037.1"/>
</dbReference>
<comment type="caution">
    <text evidence="3">The sequence shown here is derived from an EMBL/GenBank/DDBJ whole genome shotgun (WGS) entry which is preliminary data.</text>
</comment>
<protein>
    <recommendedName>
        <fullName evidence="5">DUF2007 domain-containing protein</fullName>
    </recommendedName>
</protein>
<feature type="compositionally biased region" description="Basic and acidic residues" evidence="1">
    <location>
        <begin position="182"/>
        <end position="191"/>
    </location>
</feature>
<proteinExistence type="predicted"/>
<keyword evidence="2" id="KW-0472">Membrane</keyword>
<keyword evidence="4" id="KW-1185">Reference proteome</keyword>
<keyword evidence="2" id="KW-1133">Transmembrane helix</keyword>
<evidence type="ECO:0000313" key="4">
    <source>
        <dbReference type="Proteomes" id="UP001165685"/>
    </source>
</evidence>
<name>A0ABT4TPH2_9ACTN</name>
<evidence type="ECO:0000313" key="3">
    <source>
        <dbReference type="EMBL" id="MDA2806579.1"/>
    </source>
</evidence>
<feature type="region of interest" description="Disordered" evidence="1">
    <location>
        <begin position="80"/>
        <end position="209"/>
    </location>
</feature>
<gene>
    <name evidence="3" type="ORF">O4U47_18870</name>
</gene>
<evidence type="ECO:0000256" key="2">
    <source>
        <dbReference type="SAM" id="Phobius"/>
    </source>
</evidence>
<organism evidence="3 4">
    <name type="scientific">Nocardiopsis suaedae</name>
    <dbReference type="NCBI Taxonomy" id="3018444"/>
    <lineage>
        <taxon>Bacteria</taxon>
        <taxon>Bacillati</taxon>
        <taxon>Actinomycetota</taxon>
        <taxon>Actinomycetes</taxon>
        <taxon>Streptosporangiales</taxon>
        <taxon>Nocardiopsidaceae</taxon>
        <taxon>Nocardiopsis</taxon>
    </lineage>
</organism>